<proteinExistence type="predicted"/>
<feature type="transmembrane region" description="Helical" evidence="5">
    <location>
        <begin position="151"/>
        <end position="170"/>
    </location>
</feature>
<dbReference type="InterPro" id="IPR036259">
    <property type="entry name" value="MFS_trans_sf"/>
</dbReference>
<dbReference type="InterPro" id="IPR011701">
    <property type="entry name" value="MFS"/>
</dbReference>
<dbReference type="GO" id="GO:0022857">
    <property type="term" value="F:transmembrane transporter activity"/>
    <property type="evidence" value="ECO:0007669"/>
    <property type="project" value="InterPro"/>
</dbReference>
<dbReference type="Gene3D" id="1.20.1250.20">
    <property type="entry name" value="MFS general substrate transporter like domains"/>
    <property type="match status" value="1"/>
</dbReference>
<organism evidence="7 8">
    <name type="scientific">Leucobacter insecticola</name>
    <dbReference type="NCBI Taxonomy" id="2714934"/>
    <lineage>
        <taxon>Bacteria</taxon>
        <taxon>Bacillati</taxon>
        <taxon>Actinomycetota</taxon>
        <taxon>Actinomycetes</taxon>
        <taxon>Micrococcales</taxon>
        <taxon>Microbacteriaceae</taxon>
        <taxon>Leucobacter</taxon>
    </lineage>
</organism>
<dbReference type="Proteomes" id="UP000501387">
    <property type="component" value="Chromosome"/>
</dbReference>
<keyword evidence="3 5" id="KW-1133">Transmembrane helix</keyword>
<name>A0A6G8FJ43_9MICO</name>
<comment type="subcellular location">
    <subcellularLocation>
        <location evidence="1">Cell membrane</location>
        <topology evidence="1">Multi-pass membrane protein</topology>
    </subcellularLocation>
</comment>
<dbReference type="SUPFAM" id="SSF103473">
    <property type="entry name" value="MFS general substrate transporter"/>
    <property type="match status" value="1"/>
</dbReference>
<evidence type="ECO:0000313" key="8">
    <source>
        <dbReference type="Proteomes" id="UP000501387"/>
    </source>
</evidence>
<feature type="transmembrane region" description="Helical" evidence="5">
    <location>
        <begin position="26"/>
        <end position="52"/>
    </location>
</feature>
<evidence type="ECO:0000256" key="3">
    <source>
        <dbReference type="ARBA" id="ARBA00022989"/>
    </source>
</evidence>
<dbReference type="AlphaFoldDB" id="A0A6G8FJ43"/>
<evidence type="ECO:0000259" key="6">
    <source>
        <dbReference type="PROSITE" id="PS50850"/>
    </source>
</evidence>
<dbReference type="PROSITE" id="PS50850">
    <property type="entry name" value="MFS"/>
    <property type="match status" value="1"/>
</dbReference>
<evidence type="ECO:0000256" key="4">
    <source>
        <dbReference type="ARBA" id="ARBA00023136"/>
    </source>
</evidence>
<evidence type="ECO:0000256" key="1">
    <source>
        <dbReference type="ARBA" id="ARBA00004651"/>
    </source>
</evidence>
<gene>
    <name evidence="7" type="ORF">G7067_07855</name>
</gene>
<keyword evidence="4 5" id="KW-0472">Membrane</keyword>
<feature type="domain" description="Major facilitator superfamily (MFS) profile" evidence="6">
    <location>
        <begin position="25"/>
        <end position="424"/>
    </location>
</feature>
<feature type="transmembrane region" description="Helical" evidence="5">
    <location>
        <begin position="91"/>
        <end position="112"/>
    </location>
</feature>
<sequence>MAAAGGSSPLLTSDLGAQARVQRRTLLILALATILGGLGVGASLSAGALLIADITGNPALSGLGSTMNAVGAAIAGMPLAKLAAQRGRRIALTTGNLIAVGGAALVITAAALHFGPLLFLGLAVLGIAVAVQLQSRFAAADLALPERRGRDLSMVVWSITIGAVTGPNLVGPGERLGDAAGLPGLAGIFIITIAAQFAAACVVWFGLRPDPLFESRRLVRVAEKAAGPQTSAAGAPDQSVSRIPQYLAISVIALAHAVMVGLMAMTPLHLTHHGGSIELVGFTISLHIAGMYALSPVFGYLSGRFGAIPVVLAGFVVLGLAAVGTFVGGDNVVIIQTALVLLGLGWSMATVAGATLLTDLTPLAHRPKRQGQSDTAMNAAGALFGAASGVLFDAGGFPVLSVVAGALILAGIAVAGRLALLARG</sequence>
<feature type="transmembrane region" description="Helical" evidence="5">
    <location>
        <begin position="279"/>
        <end position="301"/>
    </location>
</feature>
<reference evidence="7 8" key="1">
    <citation type="submission" date="2020-03" db="EMBL/GenBank/DDBJ databases">
        <title>Leucobacter sp. nov., isolated from beetles.</title>
        <authorList>
            <person name="Hyun D.-W."/>
            <person name="Bae J.-W."/>
        </authorList>
    </citation>
    <scope>NUCLEOTIDE SEQUENCE [LARGE SCALE GENOMIC DNA]</scope>
    <source>
        <strain evidence="7 8">HDW9B</strain>
    </source>
</reference>
<accession>A0A6G8FJ43</accession>
<feature type="transmembrane region" description="Helical" evidence="5">
    <location>
        <begin position="118"/>
        <end position="139"/>
    </location>
</feature>
<dbReference type="EMBL" id="CP049934">
    <property type="protein sequence ID" value="QIM16358.1"/>
    <property type="molecule type" value="Genomic_DNA"/>
</dbReference>
<feature type="transmembrane region" description="Helical" evidence="5">
    <location>
        <begin position="333"/>
        <end position="354"/>
    </location>
</feature>
<dbReference type="KEGG" id="lins:G7067_07855"/>
<feature type="transmembrane region" description="Helical" evidence="5">
    <location>
        <begin position="308"/>
        <end position="327"/>
    </location>
</feature>
<feature type="transmembrane region" description="Helical" evidence="5">
    <location>
        <begin position="182"/>
        <end position="207"/>
    </location>
</feature>
<evidence type="ECO:0000256" key="5">
    <source>
        <dbReference type="SAM" id="Phobius"/>
    </source>
</evidence>
<dbReference type="InterPro" id="IPR020846">
    <property type="entry name" value="MFS_dom"/>
</dbReference>
<feature type="transmembrane region" description="Helical" evidence="5">
    <location>
        <begin position="375"/>
        <end position="392"/>
    </location>
</feature>
<feature type="transmembrane region" description="Helical" evidence="5">
    <location>
        <begin position="246"/>
        <end position="267"/>
    </location>
</feature>
<evidence type="ECO:0000256" key="2">
    <source>
        <dbReference type="ARBA" id="ARBA00022692"/>
    </source>
</evidence>
<keyword evidence="2 5" id="KW-0812">Transmembrane</keyword>
<dbReference type="PANTHER" id="PTHR23534:SF1">
    <property type="entry name" value="MAJOR FACILITATOR SUPERFAMILY PROTEIN"/>
    <property type="match status" value="1"/>
</dbReference>
<keyword evidence="8" id="KW-1185">Reference proteome</keyword>
<protein>
    <submittedName>
        <fullName evidence="7">MFS transporter</fullName>
    </submittedName>
</protein>
<dbReference type="Pfam" id="PF07690">
    <property type="entry name" value="MFS_1"/>
    <property type="match status" value="1"/>
</dbReference>
<dbReference type="GO" id="GO:0005886">
    <property type="term" value="C:plasma membrane"/>
    <property type="evidence" value="ECO:0007669"/>
    <property type="project" value="UniProtKB-SubCell"/>
</dbReference>
<dbReference type="PANTHER" id="PTHR23534">
    <property type="entry name" value="MFS PERMEASE"/>
    <property type="match status" value="1"/>
</dbReference>
<feature type="transmembrane region" description="Helical" evidence="5">
    <location>
        <begin position="398"/>
        <end position="420"/>
    </location>
</feature>
<evidence type="ECO:0000313" key="7">
    <source>
        <dbReference type="EMBL" id="QIM16358.1"/>
    </source>
</evidence>
<feature type="transmembrane region" description="Helical" evidence="5">
    <location>
        <begin position="58"/>
        <end position="79"/>
    </location>
</feature>